<reference evidence="1" key="2">
    <citation type="journal article" date="2023" name="IMA Fungus">
        <title>Comparative genomic study of the Penicillium genus elucidates a diverse pangenome and 15 lateral gene transfer events.</title>
        <authorList>
            <person name="Petersen C."/>
            <person name="Sorensen T."/>
            <person name="Nielsen M.R."/>
            <person name="Sondergaard T.E."/>
            <person name="Sorensen J.L."/>
            <person name="Fitzpatrick D.A."/>
            <person name="Frisvad J.C."/>
            <person name="Nielsen K.L."/>
        </authorList>
    </citation>
    <scope>NUCLEOTIDE SEQUENCE</scope>
    <source>
        <strain evidence="1">IBT 35673</strain>
    </source>
</reference>
<sequence length="553" mass="63712">MAVATRSKAREIRQNSKLFLPPELWNQICQSLSIEEVCALRLSCIAWSLGTYDYFADQLFHDFYLTLTSDGLRALEYVAGHEVFSAHVKRLWVIPTLFCGEYTWTPDDIHRHVEMLWARERHQRQLASLRSLPGSSSRESILPQKSIYHGRASLSKLANERRHLVYKNAVLDHFQVLLSFPDTPSTGKPRFRDALERCLPFFSNLQTFGLRHCAGHPSDETTKRYPMIVRGIRGLQDKLGFNPVLPDARQNPAPCHTDLISPGGTLLLSYVLSMLLAALGTTQTRVVALETSEWIMVDDGLLLTRLEEEAVAPIFQQLQKISVRIMSAHTQHIERWILRQEEEGLTCLPQGSVVWGERENRTETANNRLLPLLAQAAPNLKSLCLDMRANKLSLHRFLRDQSGLDLLDAHFEWVSENLKFCRLTQLSLQSIITTAPSFKRFLQTAIHTLKRLVLHSLILTSEYKPSSPGGLEHEYEGLRVWQEIFIYLRDNPRIQYFKISHPGYQNGRLLLRDPIHDEPMPLPNSWVTRCYDISHDTITWGQWIDQLEIMIHW</sequence>
<accession>A0A9W9UFS9</accession>
<gene>
    <name evidence="1" type="ORF">N7452_007486</name>
</gene>
<dbReference type="Proteomes" id="UP001147695">
    <property type="component" value="Unassembled WGS sequence"/>
</dbReference>
<name>A0A9W9UFS9_PENBR</name>
<protein>
    <recommendedName>
        <fullName evidence="3">F-box domain-containing protein</fullName>
    </recommendedName>
</protein>
<reference evidence="1" key="1">
    <citation type="submission" date="2022-12" db="EMBL/GenBank/DDBJ databases">
        <authorList>
            <person name="Petersen C."/>
        </authorList>
    </citation>
    <scope>NUCLEOTIDE SEQUENCE</scope>
    <source>
        <strain evidence="1">IBT 35673</strain>
    </source>
</reference>
<evidence type="ECO:0000313" key="2">
    <source>
        <dbReference type="Proteomes" id="UP001147695"/>
    </source>
</evidence>
<dbReference type="AlphaFoldDB" id="A0A9W9UFS9"/>
<comment type="caution">
    <text evidence="1">The sequence shown here is derived from an EMBL/GenBank/DDBJ whole genome shotgun (WGS) entry which is preliminary data.</text>
</comment>
<evidence type="ECO:0008006" key="3">
    <source>
        <dbReference type="Google" id="ProtNLM"/>
    </source>
</evidence>
<organism evidence="1 2">
    <name type="scientific">Penicillium brevicompactum</name>
    <dbReference type="NCBI Taxonomy" id="5074"/>
    <lineage>
        <taxon>Eukaryota</taxon>
        <taxon>Fungi</taxon>
        <taxon>Dikarya</taxon>
        <taxon>Ascomycota</taxon>
        <taxon>Pezizomycotina</taxon>
        <taxon>Eurotiomycetes</taxon>
        <taxon>Eurotiomycetidae</taxon>
        <taxon>Eurotiales</taxon>
        <taxon>Aspergillaceae</taxon>
        <taxon>Penicillium</taxon>
    </lineage>
</organism>
<dbReference type="EMBL" id="JAPZBQ010000004">
    <property type="protein sequence ID" value="KAJ5335083.1"/>
    <property type="molecule type" value="Genomic_DNA"/>
</dbReference>
<proteinExistence type="predicted"/>
<evidence type="ECO:0000313" key="1">
    <source>
        <dbReference type="EMBL" id="KAJ5335083.1"/>
    </source>
</evidence>